<reference evidence="3 4" key="1">
    <citation type="submission" date="2020-03" db="EMBL/GenBank/DDBJ databases">
        <title>Genomic Encyclopedia of Type Strains, Phase IV (KMG-IV): sequencing the most valuable type-strain genomes for metagenomic binning, comparative biology and taxonomic classification.</title>
        <authorList>
            <person name="Goeker M."/>
        </authorList>
    </citation>
    <scope>NUCLEOTIDE SEQUENCE [LARGE SCALE GENOMIC DNA]</scope>
    <source>
        <strain evidence="3 4">DSM 16846</strain>
    </source>
</reference>
<dbReference type="PRINTS" id="PR01713">
    <property type="entry name" value="NUCEPIMERASE"/>
</dbReference>
<keyword evidence="1" id="KW-0520">NAD</keyword>
<dbReference type="RefSeq" id="WP_168069694.1">
    <property type="nucleotide sequence ID" value="NZ_JAATJC010000001.1"/>
</dbReference>
<dbReference type="Pfam" id="PF01370">
    <property type="entry name" value="Epimerase"/>
    <property type="match status" value="1"/>
</dbReference>
<evidence type="ECO:0000259" key="2">
    <source>
        <dbReference type="Pfam" id="PF01370"/>
    </source>
</evidence>
<dbReference type="Proteomes" id="UP000558192">
    <property type="component" value="Unassembled WGS sequence"/>
</dbReference>
<comment type="caution">
    <text evidence="3">The sequence shown here is derived from an EMBL/GenBank/DDBJ whole genome shotgun (WGS) entry which is preliminary data.</text>
</comment>
<organism evidence="3 4">
    <name type="scientific">Sphingomonas kaistensis</name>
    <dbReference type="NCBI Taxonomy" id="298708"/>
    <lineage>
        <taxon>Bacteria</taxon>
        <taxon>Pseudomonadati</taxon>
        <taxon>Pseudomonadota</taxon>
        <taxon>Alphaproteobacteria</taxon>
        <taxon>Sphingomonadales</taxon>
        <taxon>Sphingomonadaceae</taxon>
        <taxon>Sphingomonas</taxon>
    </lineage>
</organism>
<keyword evidence="4" id="KW-1185">Reference proteome</keyword>
<evidence type="ECO:0000313" key="3">
    <source>
        <dbReference type="EMBL" id="NJC06471.1"/>
    </source>
</evidence>
<dbReference type="Gene3D" id="3.40.50.720">
    <property type="entry name" value="NAD(P)-binding Rossmann-like Domain"/>
    <property type="match status" value="1"/>
</dbReference>
<evidence type="ECO:0000256" key="1">
    <source>
        <dbReference type="ARBA" id="ARBA00023027"/>
    </source>
</evidence>
<dbReference type="EC" id="5.1.3.6" evidence="3"/>
<accession>A0A7X6BHU0</accession>
<sequence length="331" mass="36563">MPILVTGCAGFIGMHVARALLARGERVVGIDNLNDYYDPALKLARLAELERSGGDLTFHRLDFADATALDGALAEVEIDRIVHLGAQAGVRYSLESPATYIRSNLVGHANILELARHRRVTHLVYASSSSVYGGGTTLPMSVEQRADRPLSLYAATKRSDELLSESYAHLFAIPQTGLRFFTVYGPWGRPDMAMWLFTDAVLAGRPIRLFNHGRMRRDFTFIDDIVDGILRVLDRPPLADGQEKPGGSFSPHAVYNLGNSRSEELGRLVALIEQATGRAALVEQAEMQPGDMVDTYADTAITTRDTGFAARTSIDEGVPQFVRWFRDHFDR</sequence>
<dbReference type="InterPro" id="IPR001509">
    <property type="entry name" value="Epimerase_deHydtase"/>
</dbReference>
<gene>
    <name evidence="3" type="ORF">GGQ97_002264</name>
</gene>
<dbReference type="PANTHER" id="PTHR43574">
    <property type="entry name" value="EPIMERASE-RELATED"/>
    <property type="match status" value="1"/>
</dbReference>
<evidence type="ECO:0000313" key="4">
    <source>
        <dbReference type="Proteomes" id="UP000558192"/>
    </source>
</evidence>
<protein>
    <submittedName>
        <fullName evidence="3">UDP-glucuronate 4-epimerase</fullName>
        <ecNumber evidence="3">5.1.3.6</ecNumber>
    </submittedName>
</protein>
<dbReference type="InterPro" id="IPR036291">
    <property type="entry name" value="NAD(P)-bd_dom_sf"/>
</dbReference>
<feature type="domain" description="NAD-dependent epimerase/dehydratase" evidence="2">
    <location>
        <begin position="3"/>
        <end position="236"/>
    </location>
</feature>
<keyword evidence="3" id="KW-0413">Isomerase</keyword>
<name>A0A7X6BHU0_9SPHN</name>
<dbReference type="SUPFAM" id="SSF51735">
    <property type="entry name" value="NAD(P)-binding Rossmann-fold domains"/>
    <property type="match status" value="1"/>
</dbReference>
<dbReference type="AlphaFoldDB" id="A0A7X6BHU0"/>
<proteinExistence type="predicted"/>
<dbReference type="GO" id="GO:0050378">
    <property type="term" value="F:UDP-glucuronate 4-epimerase activity"/>
    <property type="evidence" value="ECO:0007669"/>
    <property type="project" value="UniProtKB-EC"/>
</dbReference>
<dbReference type="EMBL" id="JAATJC010000001">
    <property type="protein sequence ID" value="NJC06471.1"/>
    <property type="molecule type" value="Genomic_DNA"/>
</dbReference>